<gene>
    <name evidence="2" type="ORF">DQQ10_26730</name>
</gene>
<evidence type="ECO:0000259" key="1">
    <source>
        <dbReference type="Pfam" id="PF00561"/>
    </source>
</evidence>
<evidence type="ECO:0000313" key="2">
    <source>
        <dbReference type="EMBL" id="RAV97770.1"/>
    </source>
</evidence>
<name>A0A364XWJ0_9BACT</name>
<dbReference type="AlphaFoldDB" id="A0A364XWJ0"/>
<dbReference type="OrthoDB" id="9780932at2"/>
<dbReference type="Proteomes" id="UP000251889">
    <property type="component" value="Unassembled WGS sequence"/>
</dbReference>
<dbReference type="SUPFAM" id="SSF53474">
    <property type="entry name" value="alpha/beta-Hydrolases"/>
    <property type="match status" value="1"/>
</dbReference>
<dbReference type="PRINTS" id="PR00111">
    <property type="entry name" value="ABHYDROLASE"/>
</dbReference>
<sequence length="255" mass="29024">MFLNRKLITSPIQFDYQPLLDIGSGDAIVLLHGLFGNLSNWTSVAEEFGNQYRVIIPRLPFYSTPLSKERLDDLVVFVTQFVEHHQLNNITLMGNSLGGHVALLYAWREPKRVKKLILAGSSGLFENSFGGTFPRIKDYDYIRDKVRNTFYRQDVVTKELVDEVYSTVQTKANTLSLLSLARAAQKNNLSHILDEITTPTLLVWGLQDTVTPPETALEFYNALPNAEVIFLDHCGHVPMMEQPKLFNQHVRAFLE</sequence>
<dbReference type="Gene3D" id="3.40.50.1820">
    <property type="entry name" value="alpha/beta hydrolase"/>
    <property type="match status" value="1"/>
</dbReference>
<proteinExistence type="predicted"/>
<evidence type="ECO:0000313" key="3">
    <source>
        <dbReference type="Proteomes" id="UP000251889"/>
    </source>
</evidence>
<dbReference type="InterPro" id="IPR029058">
    <property type="entry name" value="AB_hydrolase_fold"/>
</dbReference>
<dbReference type="InterPro" id="IPR000073">
    <property type="entry name" value="AB_hydrolase_1"/>
</dbReference>
<dbReference type="Pfam" id="PF00561">
    <property type="entry name" value="Abhydrolase_1"/>
    <property type="match status" value="1"/>
</dbReference>
<reference evidence="2 3" key="1">
    <citation type="submission" date="2018-06" db="EMBL/GenBank/DDBJ databases">
        <title>Chryseolinea flavus sp. nov., a member of the phylum Bacteroidetes isolated from soil.</title>
        <authorList>
            <person name="Li Y."/>
            <person name="Wang J."/>
        </authorList>
    </citation>
    <scope>NUCLEOTIDE SEQUENCE [LARGE SCALE GENOMIC DNA]</scope>
    <source>
        <strain evidence="2 3">SDU1-6</strain>
    </source>
</reference>
<keyword evidence="3" id="KW-1185">Reference proteome</keyword>
<protein>
    <submittedName>
        <fullName evidence="2">Alpha/beta hydrolase</fullName>
    </submittedName>
</protein>
<dbReference type="PANTHER" id="PTHR43798">
    <property type="entry name" value="MONOACYLGLYCEROL LIPASE"/>
    <property type="match status" value="1"/>
</dbReference>
<keyword evidence="2" id="KW-0378">Hydrolase</keyword>
<dbReference type="GO" id="GO:0016787">
    <property type="term" value="F:hydrolase activity"/>
    <property type="evidence" value="ECO:0007669"/>
    <property type="project" value="UniProtKB-KW"/>
</dbReference>
<dbReference type="InterPro" id="IPR050266">
    <property type="entry name" value="AB_hydrolase_sf"/>
</dbReference>
<organism evidence="2 3">
    <name type="scientific">Pseudochryseolinea flava</name>
    <dbReference type="NCBI Taxonomy" id="2059302"/>
    <lineage>
        <taxon>Bacteria</taxon>
        <taxon>Pseudomonadati</taxon>
        <taxon>Bacteroidota</taxon>
        <taxon>Cytophagia</taxon>
        <taxon>Cytophagales</taxon>
        <taxon>Fulvivirgaceae</taxon>
        <taxon>Pseudochryseolinea</taxon>
    </lineage>
</organism>
<dbReference type="RefSeq" id="WP_112750021.1">
    <property type="nucleotide sequence ID" value="NZ_QMFY01000027.1"/>
</dbReference>
<dbReference type="EMBL" id="QMFY01000027">
    <property type="protein sequence ID" value="RAV97770.1"/>
    <property type="molecule type" value="Genomic_DNA"/>
</dbReference>
<feature type="domain" description="AB hydrolase-1" evidence="1">
    <location>
        <begin position="27"/>
        <end position="242"/>
    </location>
</feature>
<comment type="caution">
    <text evidence="2">The sequence shown here is derived from an EMBL/GenBank/DDBJ whole genome shotgun (WGS) entry which is preliminary data.</text>
</comment>
<accession>A0A364XWJ0</accession>